<keyword evidence="2" id="KW-1185">Reference proteome</keyword>
<evidence type="ECO:0000313" key="2">
    <source>
        <dbReference type="Proteomes" id="UP000807353"/>
    </source>
</evidence>
<dbReference type="Proteomes" id="UP000807353">
    <property type="component" value="Unassembled WGS sequence"/>
</dbReference>
<dbReference type="OrthoDB" id="3208947at2759"/>
<accession>A0A9P5XWL2</accession>
<dbReference type="InterPro" id="IPR032675">
    <property type="entry name" value="LRR_dom_sf"/>
</dbReference>
<proteinExistence type="predicted"/>
<protein>
    <recommendedName>
        <fullName evidence="3">F-box domain-containing protein</fullName>
    </recommendedName>
</protein>
<dbReference type="SUPFAM" id="SSF52047">
    <property type="entry name" value="RNI-like"/>
    <property type="match status" value="1"/>
</dbReference>
<evidence type="ECO:0000313" key="1">
    <source>
        <dbReference type="EMBL" id="KAF9458145.1"/>
    </source>
</evidence>
<dbReference type="AlphaFoldDB" id="A0A9P5XWL2"/>
<reference evidence="1" key="1">
    <citation type="submission" date="2020-11" db="EMBL/GenBank/DDBJ databases">
        <authorList>
            <consortium name="DOE Joint Genome Institute"/>
            <person name="Ahrendt S."/>
            <person name="Riley R."/>
            <person name="Andreopoulos W."/>
            <person name="Labutti K."/>
            <person name="Pangilinan J."/>
            <person name="Ruiz-Duenas F.J."/>
            <person name="Barrasa J.M."/>
            <person name="Sanchez-Garcia M."/>
            <person name="Camarero S."/>
            <person name="Miyauchi S."/>
            <person name="Serrano A."/>
            <person name="Linde D."/>
            <person name="Babiker R."/>
            <person name="Drula E."/>
            <person name="Ayuso-Fernandez I."/>
            <person name="Pacheco R."/>
            <person name="Padilla G."/>
            <person name="Ferreira P."/>
            <person name="Barriuso J."/>
            <person name="Kellner H."/>
            <person name="Castanera R."/>
            <person name="Alfaro M."/>
            <person name="Ramirez L."/>
            <person name="Pisabarro A.G."/>
            <person name="Kuo A."/>
            <person name="Tritt A."/>
            <person name="Lipzen A."/>
            <person name="He G."/>
            <person name="Yan M."/>
            <person name="Ng V."/>
            <person name="Cullen D."/>
            <person name="Martin F."/>
            <person name="Rosso M.-N."/>
            <person name="Henrissat B."/>
            <person name="Hibbett D."/>
            <person name="Martinez A.T."/>
            <person name="Grigoriev I.V."/>
        </authorList>
    </citation>
    <scope>NUCLEOTIDE SEQUENCE</scope>
    <source>
        <strain evidence="1">CBS 247.69</strain>
    </source>
</reference>
<gene>
    <name evidence="1" type="ORF">BDZ94DRAFT_1174158</name>
</gene>
<dbReference type="EMBL" id="MU150348">
    <property type="protein sequence ID" value="KAF9458145.1"/>
    <property type="molecule type" value="Genomic_DNA"/>
</dbReference>
<dbReference type="Gene3D" id="3.80.10.10">
    <property type="entry name" value="Ribonuclease Inhibitor"/>
    <property type="match status" value="1"/>
</dbReference>
<sequence>MSCLFPDPPTEATLADARRVLNDTQTSVLEITSKIDAAEAALAEIVKESKYVISEMQKERARLEEQAFQTRAYLSPIRRLPTKLLRDIFMWSFEEYSCCAWVLAGVCVPWRRLALKMPKIWSKIRLLTTQHASADTIRLWLERSGDSVPLDIEIFLRVTGSESLSRRRRHSLSLSPPPSPPPWPVFSHHQGITSHYVIPHPPGTGIAILPPPHTPIVLPPSPGGHDTWIASPHPSTERVMPSSSRSSLHWGHIATYYLVEQMHRWERFIFRFDKQFTSMSALKSINGDAPLLKEFEVSSAEAAFYPEWQWLPNASATASLVLPKLDTLTLQYTPFKWSSPMLRTNLRTLNLRALPTSHLPLDRILYIIANNPALESLTLHFQGVLSAILPLVPTTLQSVKTFNIGGHYILSQLVDSLILPSLDNLTLDIDARDPIEEIISNLLSRSNNPHLIHLSVAYGSSSSSTFYYGPSGIVISWTTLLTELTHLKSLHIGGTPLEPLLTALGPPDDETNQMSTWACPKLESLGMRNCHAHSEGVAKLVQMVEGRNPDSAPGNVAQAVGGVSPVKLKALELYDCASLGQDVVQWLKGRVDEVVCTEPAYDR</sequence>
<organism evidence="1 2">
    <name type="scientific">Collybia nuda</name>
    <dbReference type="NCBI Taxonomy" id="64659"/>
    <lineage>
        <taxon>Eukaryota</taxon>
        <taxon>Fungi</taxon>
        <taxon>Dikarya</taxon>
        <taxon>Basidiomycota</taxon>
        <taxon>Agaricomycotina</taxon>
        <taxon>Agaricomycetes</taxon>
        <taxon>Agaricomycetidae</taxon>
        <taxon>Agaricales</taxon>
        <taxon>Tricholomatineae</taxon>
        <taxon>Clitocybaceae</taxon>
        <taxon>Collybia</taxon>
    </lineage>
</organism>
<comment type="caution">
    <text evidence="1">The sequence shown here is derived from an EMBL/GenBank/DDBJ whole genome shotgun (WGS) entry which is preliminary data.</text>
</comment>
<name>A0A9P5XWL2_9AGAR</name>
<evidence type="ECO:0008006" key="3">
    <source>
        <dbReference type="Google" id="ProtNLM"/>
    </source>
</evidence>